<proteinExistence type="inferred from homology"/>
<accession>A0AAD4EW53</accession>
<evidence type="ECO:0000313" key="4">
    <source>
        <dbReference type="EMBL" id="KAG7286403.1"/>
    </source>
</evidence>
<dbReference type="PANTHER" id="PTHR33099">
    <property type="entry name" value="FE2OG DIOXYGENASE DOMAIN-CONTAINING PROTEIN"/>
    <property type="match status" value="1"/>
</dbReference>
<keyword evidence="1" id="KW-0560">Oxidoreductase</keyword>
<dbReference type="Gene3D" id="2.60.120.620">
    <property type="entry name" value="q2cbj1_9rhob like domain"/>
    <property type="match status" value="1"/>
</dbReference>
<feature type="region of interest" description="Disordered" evidence="2">
    <location>
        <begin position="422"/>
        <end position="453"/>
    </location>
</feature>
<feature type="compositionally biased region" description="Basic and acidic residues" evidence="2">
    <location>
        <begin position="422"/>
        <end position="438"/>
    </location>
</feature>
<keyword evidence="5" id="KW-1185">Reference proteome</keyword>
<comment type="caution">
    <text evidence="4">The sequence shown here is derived from an EMBL/GenBank/DDBJ whole genome shotgun (WGS) entry which is preliminary data.</text>
</comment>
<dbReference type="AlphaFoldDB" id="A0AAD4EW53"/>
<dbReference type="Proteomes" id="UP001197093">
    <property type="component" value="Unassembled WGS sequence"/>
</dbReference>
<keyword evidence="1" id="KW-0479">Metal-binding</keyword>
<comment type="similarity">
    <text evidence="1">Belongs to the iron/ascorbate-dependent oxidoreductase family.</text>
</comment>
<dbReference type="PANTHER" id="PTHR33099:SF7">
    <property type="entry name" value="MYND-TYPE DOMAIN-CONTAINING PROTEIN"/>
    <property type="match status" value="1"/>
</dbReference>
<evidence type="ECO:0000259" key="3">
    <source>
        <dbReference type="PROSITE" id="PS51471"/>
    </source>
</evidence>
<protein>
    <recommendedName>
        <fullName evidence="3">Fe2OG dioxygenase domain-containing protein</fullName>
    </recommendedName>
</protein>
<dbReference type="EMBL" id="JAHCVI010000004">
    <property type="protein sequence ID" value="KAG7286403.1"/>
    <property type="molecule type" value="Genomic_DNA"/>
</dbReference>
<reference evidence="4" key="1">
    <citation type="submission" date="2023-02" db="EMBL/GenBank/DDBJ databases">
        <authorList>
            <person name="Palmer J.M."/>
        </authorList>
    </citation>
    <scope>NUCLEOTIDE SEQUENCE</scope>
    <source>
        <strain evidence="4">FW57</strain>
    </source>
</reference>
<sequence length="453" mass="51017">MVGNQPEGNAEQKPKLTRYSKEAPVMPTAPLSKISESPLFKELRESVAEETTAVTFACGETIPIASSLSELEDMVPDSKELRCTSCLPIDLRWDPSDKSVEARRAKITFPLEPHTQGNLERLIQDMEPATFGRGGQNVYDESYRKAVKLDPSRFSSTFNPYELGIVDAVAQALLPSLRHSQQPRAVKAELYKLNIYSGPSGKFKAHVDTPRSPAQFGSLVICLPLQFEGGALEVRHKGKAMTFDWSRANDGSGDQPPSICWAAFYSDCEHEIFEVTEGNRFTLTYNLYSVRGNGQLGGNFPWLDPTQLPLYNTIRDLLHDNDGWGNGGLIGYNCSHVYPHTNKSKLNFLLPDNLKGADMFMYEIFASLGLRVRFRPVMSDLGRVWGNPNHGDGSAVLPIVGLSSRWKTWDRIDERFEESFDEWAGRNEKPAPDRWWETREEEEEDEETTEGRE</sequence>
<keyword evidence="1" id="KW-0408">Iron</keyword>
<feature type="domain" description="Fe2OG dioxygenase" evidence="3">
    <location>
        <begin position="187"/>
        <end position="289"/>
    </location>
</feature>
<dbReference type="InterPro" id="IPR005123">
    <property type="entry name" value="Oxoglu/Fe-dep_dioxygenase_dom"/>
</dbReference>
<gene>
    <name evidence="4" type="ORF">NEMBOFW57_008712</name>
</gene>
<dbReference type="GO" id="GO:0016491">
    <property type="term" value="F:oxidoreductase activity"/>
    <property type="evidence" value="ECO:0007669"/>
    <property type="project" value="UniProtKB-KW"/>
</dbReference>
<evidence type="ECO:0000313" key="5">
    <source>
        <dbReference type="Proteomes" id="UP001197093"/>
    </source>
</evidence>
<evidence type="ECO:0000256" key="2">
    <source>
        <dbReference type="SAM" id="MobiDB-lite"/>
    </source>
</evidence>
<feature type="region of interest" description="Disordered" evidence="2">
    <location>
        <begin position="1"/>
        <end position="24"/>
    </location>
</feature>
<dbReference type="GO" id="GO:0046872">
    <property type="term" value="F:metal ion binding"/>
    <property type="evidence" value="ECO:0007669"/>
    <property type="project" value="UniProtKB-KW"/>
</dbReference>
<evidence type="ECO:0000256" key="1">
    <source>
        <dbReference type="RuleBase" id="RU003682"/>
    </source>
</evidence>
<name>A0AAD4EW53_9PEZI</name>
<feature type="compositionally biased region" description="Acidic residues" evidence="2">
    <location>
        <begin position="439"/>
        <end position="453"/>
    </location>
</feature>
<organism evidence="4 5">
    <name type="scientific">Staphylotrichum longicolle</name>
    <dbReference type="NCBI Taxonomy" id="669026"/>
    <lineage>
        <taxon>Eukaryota</taxon>
        <taxon>Fungi</taxon>
        <taxon>Dikarya</taxon>
        <taxon>Ascomycota</taxon>
        <taxon>Pezizomycotina</taxon>
        <taxon>Sordariomycetes</taxon>
        <taxon>Sordariomycetidae</taxon>
        <taxon>Sordariales</taxon>
        <taxon>Chaetomiaceae</taxon>
        <taxon>Staphylotrichum</taxon>
    </lineage>
</organism>
<dbReference type="PROSITE" id="PS51471">
    <property type="entry name" value="FE2OG_OXY"/>
    <property type="match status" value="1"/>
</dbReference>